<dbReference type="Gene3D" id="1.20.1070.10">
    <property type="entry name" value="Rhodopsin 7-helix transmembrane proteins"/>
    <property type="match status" value="1"/>
</dbReference>
<evidence type="ECO:0000313" key="12">
    <source>
        <dbReference type="EMBL" id="KAF5929514.1"/>
    </source>
</evidence>
<keyword evidence="7 11" id="KW-0297">G-protein coupled receptor</keyword>
<dbReference type="Proteomes" id="UP000551758">
    <property type="component" value="Unassembled WGS sequence"/>
</dbReference>
<keyword evidence="6 11" id="KW-1133">Transmembrane helix</keyword>
<evidence type="ECO:0000256" key="9">
    <source>
        <dbReference type="ARBA" id="ARBA00023170"/>
    </source>
</evidence>
<gene>
    <name evidence="12" type="ORF">HPG69_007267</name>
</gene>
<evidence type="ECO:0000256" key="4">
    <source>
        <dbReference type="ARBA" id="ARBA00022507"/>
    </source>
</evidence>
<evidence type="ECO:0000256" key="6">
    <source>
        <dbReference type="ARBA" id="ARBA00022989"/>
    </source>
</evidence>
<dbReference type="AlphaFoldDB" id="A0A7J7FPL7"/>
<accession>A0A7J7FPL7</accession>
<sequence>MQELLPPNHTQQQSHSTVELITKIISGPHVDTVTALTGEMIITPQQGDEIMEPKPLSQPHLSHLDTCTDAATAVPVVGANPNLVKSSSFQTAIGILGNSSLPCLYNFSLLTGHKGYLKQWLLLDRNVSWMMLHVNLVGTGVSFSTICLLNGFQAIKLNPSICRWMNLKLRSPKFIVFCSFLCWILHLLMNSCIPIIVNGPLNSKNLSVENNCGYCSWTMPERFSSLYTVMYFSLDFMSLGFMVRASGSMVFILLRHKQRVQHIHSKRFFHRLSHEARATYTILILVRAFVTFYSIYTILTFWMT</sequence>
<dbReference type="Pfam" id="PF03402">
    <property type="entry name" value="V1R"/>
    <property type="match status" value="1"/>
</dbReference>
<keyword evidence="4 11" id="KW-0589">Pheromone response</keyword>
<dbReference type="SUPFAM" id="SSF81321">
    <property type="entry name" value="Family A G protein-coupled receptor-like"/>
    <property type="match status" value="1"/>
</dbReference>
<dbReference type="EMBL" id="JACDTQ010000092">
    <property type="protein sequence ID" value="KAF5929514.1"/>
    <property type="molecule type" value="Genomic_DNA"/>
</dbReference>
<comment type="caution">
    <text evidence="12">The sequence shown here is derived from an EMBL/GenBank/DDBJ whole genome shotgun (WGS) entry which is preliminary data.</text>
</comment>
<reference evidence="12 13" key="1">
    <citation type="journal article" date="2020" name="Mol. Biol. Evol.">
        <title>Interspecific Gene Flow and the Evolution of Specialization in Black and White Rhinoceros.</title>
        <authorList>
            <person name="Moodley Y."/>
            <person name="Westbury M.V."/>
            <person name="Russo I.M."/>
            <person name="Gopalakrishnan S."/>
            <person name="Rakotoarivelo A."/>
            <person name="Olsen R.A."/>
            <person name="Prost S."/>
            <person name="Tunstall T."/>
            <person name="Ryder O.A."/>
            <person name="Dalen L."/>
            <person name="Bruford M.W."/>
        </authorList>
    </citation>
    <scope>NUCLEOTIDE SEQUENCE [LARGE SCALE GENOMIC DNA]</scope>
    <source>
        <strain evidence="12">SBR-YM</strain>
        <tissue evidence="12">Skin</tissue>
    </source>
</reference>
<dbReference type="GO" id="GO:0016503">
    <property type="term" value="F:pheromone receptor activity"/>
    <property type="evidence" value="ECO:0007669"/>
    <property type="project" value="InterPro"/>
</dbReference>
<evidence type="ECO:0000256" key="1">
    <source>
        <dbReference type="ARBA" id="ARBA00004651"/>
    </source>
</evidence>
<evidence type="ECO:0000256" key="7">
    <source>
        <dbReference type="ARBA" id="ARBA00023040"/>
    </source>
</evidence>
<keyword evidence="5 11" id="KW-0812">Transmembrane</keyword>
<feature type="transmembrane region" description="Helical" evidence="11">
    <location>
        <begin position="130"/>
        <end position="153"/>
    </location>
</feature>
<feature type="transmembrane region" description="Helical" evidence="11">
    <location>
        <begin position="229"/>
        <end position="254"/>
    </location>
</feature>
<comment type="similarity">
    <text evidence="2 11">Belongs to the G-protein coupled receptor 1 family.</text>
</comment>
<dbReference type="PANTHER" id="PTHR24062">
    <property type="entry name" value="VOMERONASAL TYPE-1 RECEPTOR"/>
    <property type="match status" value="1"/>
</dbReference>
<feature type="transmembrane region" description="Helical" evidence="11">
    <location>
        <begin position="280"/>
        <end position="303"/>
    </location>
</feature>
<dbReference type="InterPro" id="IPR004072">
    <property type="entry name" value="Vmron_rcpt_1"/>
</dbReference>
<evidence type="ECO:0000256" key="11">
    <source>
        <dbReference type="RuleBase" id="RU364061"/>
    </source>
</evidence>
<evidence type="ECO:0000256" key="10">
    <source>
        <dbReference type="ARBA" id="ARBA00023224"/>
    </source>
</evidence>
<keyword evidence="13" id="KW-1185">Reference proteome</keyword>
<dbReference type="GO" id="GO:0019236">
    <property type="term" value="P:response to pheromone"/>
    <property type="evidence" value="ECO:0007669"/>
    <property type="project" value="UniProtKB-KW"/>
</dbReference>
<keyword evidence="9 11" id="KW-0675">Receptor</keyword>
<comment type="caution">
    <text evidence="11">Lacks conserved residue(s) required for the propagation of feature annotation.</text>
</comment>
<protein>
    <recommendedName>
        <fullName evidence="11">Vomeronasal type-1 receptor</fullName>
    </recommendedName>
</protein>
<dbReference type="GO" id="GO:0005886">
    <property type="term" value="C:plasma membrane"/>
    <property type="evidence" value="ECO:0007669"/>
    <property type="project" value="UniProtKB-SubCell"/>
</dbReference>
<evidence type="ECO:0000256" key="2">
    <source>
        <dbReference type="ARBA" id="ARBA00010663"/>
    </source>
</evidence>
<keyword evidence="8 11" id="KW-0472">Membrane</keyword>
<organism evidence="12 13">
    <name type="scientific">Diceros bicornis minor</name>
    <name type="common">South-central black rhinoceros</name>
    <dbReference type="NCBI Taxonomy" id="77932"/>
    <lineage>
        <taxon>Eukaryota</taxon>
        <taxon>Metazoa</taxon>
        <taxon>Chordata</taxon>
        <taxon>Craniata</taxon>
        <taxon>Vertebrata</taxon>
        <taxon>Euteleostomi</taxon>
        <taxon>Mammalia</taxon>
        <taxon>Eutheria</taxon>
        <taxon>Laurasiatheria</taxon>
        <taxon>Perissodactyla</taxon>
        <taxon>Rhinocerotidae</taxon>
        <taxon>Diceros</taxon>
    </lineage>
</organism>
<keyword evidence="10 11" id="KW-0807">Transducer</keyword>
<proteinExistence type="inferred from homology"/>
<evidence type="ECO:0000256" key="8">
    <source>
        <dbReference type="ARBA" id="ARBA00023136"/>
    </source>
</evidence>
<evidence type="ECO:0000313" key="13">
    <source>
        <dbReference type="Proteomes" id="UP000551758"/>
    </source>
</evidence>
<evidence type="ECO:0000256" key="5">
    <source>
        <dbReference type="ARBA" id="ARBA00022692"/>
    </source>
</evidence>
<comment type="subcellular location">
    <subcellularLocation>
        <location evidence="1 11">Cell membrane</location>
        <topology evidence="1 11">Multi-pass membrane protein</topology>
    </subcellularLocation>
</comment>
<keyword evidence="3 11" id="KW-1003">Cell membrane</keyword>
<evidence type="ECO:0000256" key="3">
    <source>
        <dbReference type="ARBA" id="ARBA00022475"/>
    </source>
</evidence>
<feature type="transmembrane region" description="Helical" evidence="11">
    <location>
        <begin position="174"/>
        <end position="197"/>
    </location>
</feature>
<name>A0A7J7FPL7_DICBM</name>